<dbReference type="Pfam" id="PF00326">
    <property type="entry name" value="Peptidase_S9"/>
    <property type="match status" value="1"/>
</dbReference>
<evidence type="ECO:0000313" key="19">
    <source>
        <dbReference type="EMBL" id="KAF4122262.1"/>
    </source>
</evidence>
<comment type="function">
    <text evidence="2">Type IV dipeptidyl-peptidase which removes N-terminal dipeptides sequentially from polypeptides having unsubstituted N-termini provided that the penultimate residue is proline.</text>
</comment>
<evidence type="ECO:0000256" key="7">
    <source>
        <dbReference type="ARBA" id="ARBA00014118"/>
    </source>
</evidence>
<dbReference type="SUPFAM" id="SSF82171">
    <property type="entry name" value="DPP6 N-terminal domain-like"/>
    <property type="match status" value="1"/>
</dbReference>
<protein>
    <recommendedName>
        <fullName evidence="7">Probable dipeptidyl-aminopeptidase B</fullName>
        <ecNumber evidence="6">3.4.14.5</ecNumber>
    </recommendedName>
    <alternativeName>
        <fullName evidence="16">Dipeptidyl peptidase IV</fullName>
    </alternativeName>
</protein>
<dbReference type="GO" id="GO:0004177">
    <property type="term" value="F:aminopeptidase activity"/>
    <property type="evidence" value="ECO:0007669"/>
    <property type="project" value="UniProtKB-KW"/>
</dbReference>
<dbReference type="AlphaFoldDB" id="A0A9P4YTI2"/>
<comment type="subcellular location">
    <subcellularLocation>
        <location evidence="4">Secreted</location>
    </subcellularLocation>
    <subcellularLocation>
        <location evidence="3">Vacuole membrane</location>
        <topology evidence="3">Single-pass type II membrane protein</topology>
    </subcellularLocation>
</comment>
<feature type="domain" description="Peptidase S9 prolyl oligopeptidase catalytic" evidence="17">
    <location>
        <begin position="550"/>
        <end position="737"/>
    </location>
</feature>
<comment type="caution">
    <text evidence="19">The sequence shown here is derived from an EMBL/GenBank/DDBJ whole genome shotgun (WGS) entry which is preliminary data.</text>
</comment>
<name>A0A9P4YTI2_9HYPO</name>
<keyword evidence="12" id="KW-0732">Signal</keyword>
<dbReference type="GO" id="GO:0006508">
    <property type="term" value="P:proteolysis"/>
    <property type="evidence" value="ECO:0007669"/>
    <property type="project" value="UniProtKB-KW"/>
</dbReference>
<dbReference type="PANTHER" id="PTHR11731:SF162">
    <property type="entry name" value="DIPEPTIDYL PEPTIDASE 4-RELATED"/>
    <property type="match status" value="1"/>
</dbReference>
<keyword evidence="8" id="KW-0031">Aminopeptidase</keyword>
<dbReference type="GO" id="GO:0008239">
    <property type="term" value="F:dipeptidyl-peptidase activity"/>
    <property type="evidence" value="ECO:0007669"/>
    <property type="project" value="UniProtKB-EC"/>
</dbReference>
<dbReference type="GO" id="GO:0005576">
    <property type="term" value="C:extracellular region"/>
    <property type="evidence" value="ECO:0007669"/>
    <property type="project" value="UniProtKB-SubCell"/>
</dbReference>
<evidence type="ECO:0000256" key="11">
    <source>
        <dbReference type="ARBA" id="ARBA00022670"/>
    </source>
</evidence>
<dbReference type="Gene3D" id="3.40.50.1820">
    <property type="entry name" value="alpha/beta hydrolase"/>
    <property type="match status" value="1"/>
</dbReference>
<proteinExistence type="inferred from homology"/>
<keyword evidence="14" id="KW-0720">Serine protease</keyword>
<dbReference type="GO" id="GO:0005886">
    <property type="term" value="C:plasma membrane"/>
    <property type="evidence" value="ECO:0007669"/>
    <property type="project" value="TreeGrafter"/>
</dbReference>
<feature type="domain" description="Dipeptidylpeptidase IV N-terminal" evidence="18">
    <location>
        <begin position="88"/>
        <end position="453"/>
    </location>
</feature>
<evidence type="ECO:0000256" key="8">
    <source>
        <dbReference type="ARBA" id="ARBA00022438"/>
    </source>
</evidence>
<dbReference type="PANTHER" id="PTHR11731">
    <property type="entry name" value="PROTEASE FAMILY S9B,C DIPEPTIDYL-PEPTIDASE IV-RELATED"/>
    <property type="match status" value="1"/>
</dbReference>
<evidence type="ECO:0000256" key="6">
    <source>
        <dbReference type="ARBA" id="ARBA00012062"/>
    </source>
</evidence>
<dbReference type="InterPro" id="IPR002469">
    <property type="entry name" value="Peptidase_S9B_N"/>
</dbReference>
<gene>
    <name evidence="19" type="ORF">GMORB2_7254</name>
</gene>
<dbReference type="GeneID" id="55973477"/>
<evidence type="ECO:0000256" key="14">
    <source>
        <dbReference type="ARBA" id="ARBA00022825"/>
    </source>
</evidence>
<sequence length="770" mass="85877">MEQRCLLPRLAPTIGGGDRLLSFNETTPRPSFSPKSVSVSWSSAGVDGQFIRTDSDGALVLEDIVTGDSETFVPADQLPKGLREYWISTDSKHVLASANATSQYRHSYLADYYVLNVESGESKPLVDDQAGDIQYAEMAPSGGAIAFVRGNNLFLLDRDSGNVTQVTHDGGPDMFHGVPDWVYEEEVFGARSTLWFSPDAHFVAFLSFNETGVGTFTIPYYMDNKKTAPVYPHELDLRYPKVGSTNPTVHLSVVDVATGGAQEVPVDVFPSDELIIGEVAWVTNTSESFIYRAYNRVQDHDAHVVVDPATLDSKTVRQRDGSDGWLEQTLSISYVGSLGGNKSDEDTYYVDLSDESGWMHIYLFPVQGDKDPIQLTEGEWEVSSILSIDKARSLIYYSASTHHTTERHIYKVSWLSGEVTPLVDDTISAYWSASFSSESGFYILSYSGPDVPYQEVYSTTGTSSEPLRTLEDNADFVATVADYKLPKVSFFDLEHPDGYSLSVKQSLPPDFDPSKKYPILFTPYGGPNSQQVLKSWSSLGWAAYIASEPELQYITYTVDNRGTGHRGRAYRSAVTGHLGKLEPLDQVWAAQQLIKKHRFIDPHRVGMWGWSFGGYLTAKTVELDSGVFTLGLITAPVTDWRFYDSVYTERYMKKLQDNEQGYRDTAVHNATGFKNIDGGFSLLHGTGDDNVHYQHAAALVDFLLGEGVTPSKMRMFAFTDSTHSISYNGDSLYLYKYLTQRLYDEVKRKVGGEVLVHQWSKRVEEEEDAE</sequence>
<keyword evidence="10" id="KW-0926">Vacuole</keyword>
<evidence type="ECO:0000313" key="20">
    <source>
        <dbReference type="Proteomes" id="UP000749293"/>
    </source>
</evidence>
<dbReference type="Pfam" id="PF00930">
    <property type="entry name" value="DPPIV_N"/>
    <property type="match status" value="1"/>
</dbReference>
<evidence type="ECO:0000256" key="4">
    <source>
        <dbReference type="ARBA" id="ARBA00004613"/>
    </source>
</evidence>
<evidence type="ECO:0000259" key="18">
    <source>
        <dbReference type="Pfam" id="PF00930"/>
    </source>
</evidence>
<dbReference type="GO" id="GO:0005774">
    <property type="term" value="C:vacuolar membrane"/>
    <property type="evidence" value="ECO:0007669"/>
    <property type="project" value="UniProtKB-SubCell"/>
</dbReference>
<dbReference type="EC" id="3.4.14.5" evidence="6"/>
<evidence type="ECO:0000256" key="3">
    <source>
        <dbReference type="ARBA" id="ARBA00004576"/>
    </source>
</evidence>
<keyword evidence="9" id="KW-0964">Secreted</keyword>
<keyword evidence="13" id="KW-0378">Hydrolase</keyword>
<dbReference type="InterPro" id="IPR050278">
    <property type="entry name" value="Serine_Prot_S9B/DPPIV"/>
</dbReference>
<dbReference type="Proteomes" id="UP000749293">
    <property type="component" value="Unassembled WGS sequence"/>
</dbReference>
<evidence type="ECO:0000256" key="10">
    <source>
        <dbReference type="ARBA" id="ARBA00022554"/>
    </source>
</evidence>
<evidence type="ECO:0000256" key="2">
    <source>
        <dbReference type="ARBA" id="ARBA00002218"/>
    </source>
</evidence>
<evidence type="ECO:0000256" key="16">
    <source>
        <dbReference type="ARBA" id="ARBA00030567"/>
    </source>
</evidence>
<comment type="catalytic activity">
    <reaction evidence="1">
        <text>Release of an N-terminal dipeptide, Xaa-Yaa-|-Zaa-, from a polypeptide, preferentially when Yaa is Pro, provided Zaa is neither Pro nor hydroxyproline.</text>
        <dbReference type="EC" id="3.4.14.5"/>
    </reaction>
</comment>
<evidence type="ECO:0000256" key="5">
    <source>
        <dbReference type="ARBA" id="ARBA00006150"/>
    </source>
</evidence>
<dbReference type="RefSeq" id="XP_035320914.1">
    <property type="nucleotide sequence ID" value="XM_035469219.1"/>
</dbReference>
<evidence type="ECO:0000256" key="1">
    <source>
        <dbReference type="ARBA" id="ARBA00001257"/>
    </source>
</evidence>
<keyword evidence="11" id="KW-0645">Protease</keyword>
<dbReference type="Gene3D" id="2.140.10.30">
    <property type="entry name" value="Dipeptidylpeptidase IV, N-terminal domain"/>
    <property type="match status" value="1"/>
</dbReference>
<evidence type="ECO:0000256" key="9">
    <source>
        <dbReference type="ARBA" id="ARBA00022525"/>
    </source>
</evidence>
<dbReference type="InterPro" id="IPR001375">
    <property type="entry name" value="Peptidase_S9_cat"/>
</dbReference>
<dbReference type="GO" id="GO:0008236">
    <property type="term" value="F:serine-type peptidase activity"/>
    <property type="evidence" value="ECO:0007669"/>
    <property type="project" value="UniProtKB-KW"/>
</dbReference>
<evidence type="ECO:0000256" key="15">
    <source>
        <dbReference type="ARBA" id="ARBA00023180"/>
    </source>
</evidence>
<dbReference type="FunFam" id="3.40.50.1820:FF:000003">
    <property type="entry name" value="Dipeptidyl peptidase 4"/>
    <property type="match status" value="1"/>
</dbReference>
<comment type="similarity">
    <text evidence="5">Belongs to the peptidase S9B family.</text>
</comment>
<evidence type="ECO:0000256" key="12">
    <source>
        <dbReference type="ARBA" id="ARBA00022729"/>
    </source>
</evidence>
<keyword evidence="15" id="KW-0325">Glycoprotein</keyword>
<dbReference type="SUPFAM" id="SSF53474">
    <property type="entry name" value="alpha/beta-Hydrolases"/>
    <property type="match status" value="1"/>
</dbReference>
<dbReference type="OrthoDB" id="16520at2759"/>
<evidence type="ECO:0000259" key="17">
    <source>
        <dbReference type="Pfam" id="PF00326"/>
    </source>
</evidence>
<evidence type="ECO:0000256" key="13">
    <source>
        <dbReference type="ARBA" id="ARBA00022801"/>
    </source>
</evidence>
<keyword evidence="20" id="KW-1185">Reference proteome</keyword>
<dbReference type="InterPro" id="IPR029058">
    <property type="entry name" value="AB_hydrolase_fold"/>
</dbReference>
<accession>A0A9P4YTI2</accession>
<dbReference type="EMBL" id="JAANYQ010000009">
    <property type="protein sequence ID" value="KAF4122262.1"/>
    <property type="molecule type" value="Genomic_DNA"/>
</dbReference>
<reference evidence="19" key="1">
    <citation type="submission" date="2020-03" db="EMBL/GenBank/DDBJ databases">
        <title>Site-based positive gene gene selection in Geosmithia morbida across the United States reveals a broad range of putative effectors and factors for local host and environmental adapation.</title>
        <authorList>
            <person name="Onufrak A."/>
            <person name="Murdoch R.W."/>
            <person name="Gazis R."/>
            <person name="Huff M."/>
            <person name="Staton M."/>
            <person name="Klingeman W."/>
            <person name="Hadziabdic D."/>
        </authorList>
    </citation>
    <scope>NUCLEOTIDE SEQUENCE</scope>
    <source>
        <strain evidence="19">1262</strain>
    </source>
</reference>
<organism evidence="19 20">
    <name type="scientific">Geosmithia morbida</name>
    <dbReference type="NCBI Taxonomy" id="1094350"/>
    <lineage>
        <taxon>Eukaryota</taxon>
        <taxon>Fungi</taxon>
        <taxon>Dikarya</taxon>
        <taxon>Ascomycota</taxon>
        <taxon>Pezizomycotina</taxon>
        <taxon>Sordariomycetes</taxon>
        <taxon>Hypocreomycetidae</taxon>
        <taxon>Hypocreales</taxon>
        <taxon>Bionectriaceae</taxon>
        <taxon>Geosmithia</taxon>
    </lineage>
</organism>